<name>A0A9X0A3L2_9CNID</name>
<dbReference type="PROSITE" id="PS51747">
    <property type="entry name" value="CYT_DCMP_DEAMINASES_2"/>
    <property type="match status" value="1"/>
</dbReference>
<evidence type="ECO:0000313" key="10">
    <source>
        <dbReference type="Proteomes" id="UP001163046"/>
    </source>
</evidence>
<dbReference type="SUPFAM" id="SSF53927">
    <property type="entry name" value="Cytidine deaminase-like"/>
    <property type="match status" value="1"/>
</dbReference>
<feature type="domain" description="CMP/dCMP-type deaminase" evidence="8">
    <location>
        <begin position="322"/>
        <end position="456"/>
    </location>
</feature>
<dbReference type="AlphaFoldDB" id="A0A9X0A3L2"/>
<keyword evidence="5" id="KW-0862">Zinc</keyword>
<dbReference type="Proteomes" id="UP001163046">
    <property type="component" value="Unassembled WGS sequence"/>
</dbReference>
<dbReference type="InterPro" id="IPR016192">
    <property type="entry name" value="APOBEC/CMP_deaminase_Zn-bd"/>
</dbReference>
<dbReference type="OrthoDB" id="6710946at2759"/>
<dbReference type="PANTHER" id="PTHR11086">
    <property type="entry name" value="DEOXYCYTIDYLATE DEAMINASE-RELATED"/>
    <property type="match status" value="1"/>
</dbReference>
<dbReference type="InterPro" id="IPR016193">
    <property type="entry name" value="Cytidine_deaminase-like"/>
</dbReference>
<dbReference type="EMBL" id="MU825401">
    <property type="protein sequence ID" value="KAJ7392453.1"/>
    <property type="molecule type" value="Genomic_DNA"/>
</dbReference>
<organism evidence="9 10">
    <name type="scientific">Desmophyllum pertusum</name>
    <dbReference type="NCBI Taxonomy" id="174260"/>
    <lineage>
        <taxon>Eukaryota</taxon>
        <taxon>Metazoa</taxon>
        <taxon>Cnidaria</taxon>
        <taxon>Anthozoa</taxon>
        <taxon>Hexacorallia</taxon>
        <taxon>Scleractinia</taxon>
        <taxon>Caryophylliina</taxon>
        <taxon>Caryophylliidae</taxon>
        <taxon>Desmophyllum</taxon>
    </lineage>
</organism>
<evidence type="ECO:0000256" key="5">
    <source>
        <dbReference type="ARBA" id="ARBA00022833"/>
    </source>
</evidence>
<dbReference type="EC" id="3.5.4.12" evidence="6"/>
<comment type="similarity">
    <text evidence="1">Belongs to the cytidine and deoxycytidylate deaminase family.</text>
</comment>
<evidence type="ECO:0000256" key="7">
    <source>
        <dbReference type="ARBA" id="ARBA00041763"/>
    </source>
</evidence>
<dbReference type="PROSITE" id="PS00903">
    <property type="entry name" value="CYT_DCMP_DEAMINASES_1"/>
    <property type="match status" value="1"/>
</dbReference>
<comment type="caution">
    <text evidence="9">The sequence shown here is derived from an EMBL/GenBank/DDBJ whole genome shotgun (WGS) entry which is preliminary data.</text>
</comment>
<evidence type="ECO:0000256" key="4">
    <source>
        <dbReference type="ARBA" id="ARBA00022801"/>
    </source>
</evidence>
<dbReference type="InterPro" id="IPR002125">
    <property type="entry name" value="CMP_dCMP_dom"/>
</dbReference>
<evidence type="ECO:0000256" key="2">
    <source>
        <dbReference type="ARBA" id="ARBA00022723"/>
    </source>
</evidence>
<evidence type="ECO:0000259" key="8">
    <source>
        <dbReference type="PROSITE" id="PS51747"/>
    </source>
</evidence>
<keyword evidence="3" id="KW-0545">Nucleotide biosynthesis</keyword>
<evidence type="ECO:0000256" key="3">
    <source>
        <dbReference type="ARBA" id="ARBA00022727"/>
    </source>
</evidence>
<dbReference type="GO" id="GO:0008270">
    <property type="term" value="F:zinc ion binding"/>
    <property type="evidence" value="ECO:0007669"/>
    <property type="project" value="InterPro"/>
</dbReference>
<accession>A0A9X0A3L2</accession>
<sequence length="507" mass="56780">MNQTRTRSFANFVNTITKTDLYSCLALWMEESPLATTSVCDFESSRSSVTCCINDQDVKPIINEDDTWCGVAQENGPLRKKLRRNNCTIEEKDKSKEFVDHTTLHDETKSAVSCHLDNSTSTRRQVKAGYCEEHLAINCTEANGVDEEKQTSKSCSSKLNKIGVVMVDSQNPDEDDLEKVEKLYRMSEIGQSIYVPNIQKTVLSESEIKRSPYAPTKLSHTSILLTLLDRYWSEQWKSRIVKELNWPEFIDCKHQVDHSIHIMLEWIARVTFGDLPDSVNFYECGERNPNSNGASSGSSRDIVANHEATPIIPDPYNPHWQELARHMSRMANILAQRSNDPKRGVGAIILQRNQVVSACWNGYPPKAGYGDFPRASHIDGPSLAKKYAFSIHAEQAAILGRNVRDVSEDSSTLFVSKTPCDECVPLILKAGIKNAVFPRDDRQRDPACLRYALIQRSIALGQLNGFESRLSIAAQKDCQPEATAVLRASSQLCFNGVAKELATDATK</sequence>
<dbReference type="PANTHER" id="PTHR11086:SF18">
    <property type="entry name" value="DEOXYCYTIDYLATE DEAMINASE"/>
    <property type="match status" value="1"/>
</dbReference>
<proteinExistence type="inferred from homology"/>
<evidence type="ECO:0000256" key="1">
    <source>
        <dbReference type="ARBA" id="ARBA00006576"/>
    </source>
</evidence>
<keyword evidence="4" id="KW-0378">Hydrolase</keyword>
<dbReference type="Gene3D" id="3.40.140.10">
    <property type="entry name" value="Cytidine Deaminase, domain 2"/>
    <property type="match status" value="1"/>
</dbReference>
<dbReference type="GO" id="GO:0004132">
    <property type="term" value="F:dCMP deaminase activity"/>
    <property type="evidence" value="ECO:0007669"/>
    <property type="project" value="TreeGrafter"/>
</dbReference>
<dbReference type="InterPro" id="IPR015517">
    <property type="entry name" value="dCMP_deaminase-rel"/>
</dbReference>
<keyword evidence="2" id="KW-0479">Metal-binding</keyword>
<evidence type="ECO:0000256" key="6">
    <source>
        <dbReference type="ARBA" id="ARBA00038938"/>
    </source>
</evidence>
<evidence type="ECO:0000313" key="9">
    <source>
        <dbReference type="EMBL" id="KAJ7392453.1"/>
    </source>
</evidence>
<keyword evidence="10" id="KW-1185">Reference proteome</keyword>
<protein>
    <recommendedName>
        <fullName evidence="7">dCMP deaminase</fullName>
        <ecNumber evidence="6">3.5.4.12</ecNumber>
    </recommendedName>
    <alternativeName>
        <fullName evidence="7">dCMP deaminase</fullName>
    </alternativeName>
</protein>
<reference evidence="9" key="1">
    <citation type="submission" date="2023-01" db="EMBL/GenBank/DDBJ databases">
        <title>Genome assembly of the deep-sea coral Lophelia pertusa.</title>
        <authorList>
            <person name="Herrera S."/>
            <person name="Cordes E."/>
        </authorList>
    </citation>
    <scope>NUCLEOTIDE SEQUENCE</scope>
    <source>
        <strain evidence="9">USNM1676648</strain>
        <tissue evidence="9">Polyp</tissue>
    </source>
</reference>
<dbReference type="Pfam" id="PF00383">
    <property type="entry name" value="dCMP_cyt_deam_1"/>
    <property type="match status" value="1"/>
</dbReference>
<dbReference type="GO" id="GO:0005737">
    <property type="term" value="C:cytoplasm"/>
    <property type="evidence" value="ECO:0007669"/>
    <property type="project" value="TreeGrafter"/>
</dbReference>
<gene>
    <name evidence="9" type="primary">CDADC1_2</name>
    <name evidence="9" type="ORF">OS493_012117</name>
</gene>